<dbReference type="InterPro" id="IPR051813">
    <property type="entry name" value="HepT_RNase_toxin"/>
</dbReference>
<sequence>MKRRLASLFLQYILQAMDRIARFVGDRDYQTFAADELLTSAVVRQLEIIGEAAKNLPQGIRERYADLPWHLMARMRDRLSHGYWTVDYEIVWRVIQEELPALRPRIEVVLEEVKAEEDGWEGP</sequence>
<dbReference type="InterPro" id="IPR037038">
    <property type="entry name" value="HepT-like_sf"/>
</dbReference>
<keyword evidence="4" id="KW-0547">Nucleotide-binding</keyword>
<keyword evidence="2" id="KW-1277">Toxin-antitoxin system</keyword>
<organism evidence="7">
    <name type="scientific">Thermus tengchongensis</name>
    <dbReference type="NCBI Taxonomy" id="1214928"/>
    <lineage>
        <taxon>Bacteria</taxon>
        <taxon>Thermotogati</taxon>
        <taxon>Deinococcota</taxon>
        <taxon>Deinococci</taxon>
        <taxon>Thermales</taxon>
        <taxon>Thermaceae</taxon>
        <taxon>Thermus</taxon>
    </lineage>
</organism>
<dbReference type="GO" id="GO:0004540">
    <property type="term" value="F:RNA nuclease activity"/>
    <property type="evidence" value="ECO:0007669"/>
    <property type="project" value="InterPro"/>
</dbReference>
<evidence type="ECO:0000256" key="1">
    <source>
        <dbReference type="ARBA" id="ARBA00022553"/>
    </source>
</evidence>
<dbReference type="GO" id="GO:0016787">
    <property type="term" value="F:hydrolase activity"/>
    <property type="evidence" value="ECO:0007669"/>
    <property type="project" value="UniProtKB-KW"/>
</dbReference>
<dbReference type="GO" id="GO:0110001">
    <property type="term" value="C:toxin-antitoxin complex"/>
    <property type="evidence" value="ECO:0007669"/>
    <property type="project" value="InterPro"/>
</dbReference>
<evidence type="ECO:0000256" key="6">
    <source>
        <dbReference type="ARBA" id="ARBA00024207"/>
    </source>
</evidence>
<evidence type="ECO:0000256" key="2">
    <source>
        <dbReference type="ARBA" id="ARBA00022649"/>
    </source>
</evidence>
<reference evidence="7" key="1">
    <citation type="journal article" date="2020" name="mSystems">
        <title>Genome- and Community-Level Interaction Insights into Carbon Utilization and Element Cycling Functions of Hydrothermarchaeota in Hydrothermal Sediment.</title>
        <authorList>
            <person name="Zhou Z."/>
            <person name="Liu Y."/>
            <person name="Xu W."/>
            <person name="Pan J."/>
            <person name="Luo Z.H."/>
            <person name="Li M."/>
        </authorList>
    </citation>
    <scope>NUCLEOTIDE SEQUENCE [LARGE SCALE GENOMIC DNA]</scope>
    <source>
        <strain evidence="7">SpSt-679</strain>
    </source>
</reference>
<name>A0A7V4E6K7_9DEIN</name>
<evidence type="ECO:0000256" key="5">
    <source>
        <dbReference type="ARBA" id="ARBA00022801"/>
    </source>
</evidence>
<dbReference type="PANTHER" id="PTHR34139">
    <property type="entry name" value="UPF0331 PROTEIN MJ0127"/>
    <property type="match status" value="1"/>
</dbReference>
<dbReference type="InterPro" id="IPR008201">
    <property type="entry name" value="HepT-like"/>
</dbReference>
<dbReference type="AlphaFoldDB" id="A0A7V4E6K7"/>
<dbReference type="GO" id="GO:0000166">
    <property type="term" value="F:nucleotide binding"/>
    <property type="evidence" value="ECO:0007669"/>
    <property type="project" value="UniProtKB-KW"/>
</dbReference>
<protein>
    <submittedName>
        <fullName evidence="7">DUF86 domain-containing protein</fullName>
    </submittedName>
</protein>
<dbReference type="PANTHER" id="PTHR34139:SF1">
    <property type="entry name" value="RNASE MJ1380-RELATED"/>
    <property type="match status" value="1"/>
</dbReference>
<keyword evidence="1" id="KW-0597">Phosphoprotein</keyword>
<proteinExistence type="inferred from homology"/>
<dbReference type="Gene3D" id="1.20.120.580">
    <property type="entry name" value="bsu32300-like"/>
    <property type="match status" value="1"/>
</dbReference>
<dbReference type="Pfam" id="PF01934">
    <property type="entry name" value="HepT-like"/>
    <property type="match status" value="1"/>
</dbReference>
<comment type="caution">
    <text evidence="7">The sequence shown here is derived from an EMBL/GenBank/DDBJ whole genome shotgun (WGS) entry which is preliminary data.</text>
</comment>
<keyword evidence="3" id="KW-0540">Nuclease</keyword>
<accession>A0A7V4E6K7</accession>
<gene>
    <name evidence="7" type="ORF">ENU54_07455</name>
</gene>
<keyword evidence="5" id="KW-0378">Hydrolase</keyword>
<evidence type="ECO:0000313" key="7">
    <source>
        <dbReference type="EMBL" id="HGL50414.1"/>
    </source>
</evidence>
<evidence type="ECO:0000256" key="4">
    <source>
        <dbReference type="ARBA" id="ARBA00022741"/>
    </source>
</evidence>
<comment type="similarity">
    <text evidence="6">Belongs to the HepT RNase toxin family.</text>
</comment>
<dbReference type="EMBL" id="DTCX01000417">
    <property type="protein sequence ID" value="HGL50414.1"/>
    <property type="molecule type" value="Genomic_DNA"/>
</dbReference>
<evidence type="ECO:0000256" key="3">
    <source>
        <dbReference type="ARBA" id="ARBA00022722"/>
    </source>
</evidence>